<evidence type="ECO:0000313" key="2">
    <source>
        <dbReference type="Proteomes" id="UP000516160"/>
    </source>
</evidence>
<dbReference type="PANTHER" id="PTHR34817">
    <property type="entry name" value="NUCLEOTIDYLTRANSFERASE"/>
    <property type="match status" value="1"/>
</dbReference>
<organism evidence="1 2">
    <name type="scientific">Alkalicella caledoniensis</name>
    <dbReference type="NCBI Taxonomy" id="2731377"/>
    <lineage>
        <taxon>Bacteria</taxon>
        <taxon>Bacillati</taxon>
        <taxon>Bacillota</taxon>
        <taxon>Clostridia</taxon>
        <taxon>Eubacteriales</taxon>
        <taxon>Proteinivoracaceae</taxon>
        <taxon>Alkalicella</taxon>
    </lineage>
</organism>
<gene>
    <name evidence="1" type="ORF">HYG86_07960</name>
</gene>
<dbReference type="AlphaFoldDB" id="A0A7G9W7R3"/>
<evidence type="ECO:0000313" key="1">
    <source>
        <dbReference type="EMBL" id="QNO14725.1"/>
    </source>
</evidence>
<dbReference type="Pfam" id="PF10127">
    <property type="entry name" value="RlaP"/>
    <property type="match status" value="1"/>
</dbReference>
<dbReference type="RefSeq" id="WP_213168655.1">
    <property type="nucleotide sequence ID" value="NZ_CP058559.1"/>
</dbReference>
<dbReference type="EMBL" id="CP058559">
    <property type="protein sequence ID" value="QNO14725.1"/>
    <property type="molecule type" value="Genomic_DNA"/>
</dbReference>
<dbReference type="KEGG" id="acae:HYG86_07960"/>
<reference evidence="1 2" key="1">
    <citation type="submission" date="2020-07" db="EMBL/GenBank/DDBJ databases">
        <title>Alkalicella. sp. LB2 genome.</title>
        <authorList>
            <person name="Postec A."/>
            <person name="Quemeneur M."/>
        </authorList>
    </citation>
    <scope>NUCLEOTIDE SEQUENCE [LARGE SCALE GENOMIC DNA]</scope>
    <source>
        <strain evidence="1 2">LB2</strain>
    </source>
</reference>
<dbReference type="GO" id="GO:0016740">
    <property type="term" value="F:transferase activity"/>
    <property type="evidence" value="ECO:0007669"/>
    <property type="project" value="UniProtKB-KW"/>
</dbReference>
<dbReference type="Proteomes" id="UP000516160">
    <property type="component" value="Chromosome"/>
</dbReference>
<name>A0A7G9W7R3_ALKCA</name>
<proteinExistence type="predicted"/>
<sequence length="250" mass="28706">MEKYLTSKRTILFKSLVGSHNYNLNDATSDVDFKVVIAPNFEDLYSGSMFSKQRVGNIFDIEVHDVRKLSSVWTKANINFIEILFSKDIVVNPTLNKNIRGLIDDLFAIKQDIAKMNLKYLYNSCIGMHTQKMKLLTKGTSGTMDLVEKFGYDTKQAQHAYRVLDFLERFYITDFLDFQGAIWYEKSDPTYKLLKDLKAGAYGINQFLEIAEAKLFTVQGKLSSVNLPELDIKTHNNLLEIIKSIVKLNM</sequence>
<keyword evidence="2" id="KW-1185">Reference proteome</keyword>
<accession>A0A7G9W7R3</accession>
<protein>
    <submittedName>
        <fullName evidence="1">Nucleotidyltransferase domain-containing protein</fullName>
    </submittedName>
</protein>
<dbReference type="PANTHER" id="PTHR34817:SF1">
    <property type="entry name" value="NUCLEOTIDYLTRANSFERASE"/>
    <property type="match status" value="1"/>
</dbReference>
<dbReference type="InterPro" id="IPR018775">
    <property type="entry name" value="RlaP"/>
</dbReference>
<keyword evidence="1" id="KW-0808">Transferase</keyword>